<dbReference type="InterPro" id="IPR025711">
    <property type="entry name" value="PepSY"/>
</dbReference>
<dbReference type="RefSeq" id="WP_380966105.1">
    <property type="nucleotide sequence ID" value="NZ_JBHTCO010000014.1"/>
</dbReference>
<evidence type="ECO:0000313" key="3">
    <source>
        <dbReference type="Proteomes" id="UP001596505"/>
    </source>
</evidence>
<evidence type="ECO:0000259" key="1">
    <source>
        <dbReference type="Pfam" id="PF03413"/>
    </source>
</evidence>
<gene>
    <name evidence="2" type="ORF">ACFQRG_11565</name>
</gene>
<proteinExistence type="predicted"/>
<comment type="caution">
    <text evidence="2">The sequence shown here is derived from an EMBL/GenBank/DDBJ whole genome shotgun (WGS) entry which is preliminary data.</text>
</comment>
<dbReference type="Pfam" id="PF03413">
    <property type="entry name" value="PepSY"/>
    <property type="match status" value="1"/>
</dbReference>
<protein>
    <submittedName>
        <fullName evidence="2">PepSY domain-containing protein</fullName>
    </submittedName>
</protein>
<keyword evidence="3" id="KW-1185">Reference proteome</keyword>
<sequence>MKFKNIAIAFGVGLAGGYVLQKSLQKSQLSPEQVMQIVKRAAKKSLNIDGAWVYLTPEDYYQNGLSYKVYKGGLTAKDGENLEHFDFIADASTGTILDLKAQ</sequence>
<reference evidence="3" key="1">
    <citation type="journal article" date="2019" name="Int. J. Syst. Evol. Microbiol.">
        <title>The Global Catalogue of Microorganisms (GCM) 10K type strain sequencing project: providing services to taxonomists for standard genome sequencing and annotation.</title>
        <authorList>
            <consortium name="The Broad Institute Genomics Platform"/>
            <consortium name="The Broad Institute Genome Sequencing Center for Infectious Disease"/>
            <person name="Wu L."/>
            <person name="Ma J."/>
        </authorList>
    </citation>
    <scope>NUCLEOTIDE SEQUENCE [LARGE SCALE GENOMIC DNA]</scope>
    <source>
        <strain evidence="3">CGMCC 1.16305</strain>
    </source>
</reference>
<accession>A0ABW2PZ88</accession>
<organism evidence="2 3">
    <name type="scientific">Scopulibacillus cellulosilyticus</name>
    <dbReference type="NCBI Taxonomy" id="2665665"/>
    <lineage>
        <taxon>Bacteria</taxon>
        <taxon>Bacillati</taxon>
        <taxon>Bacillota</taxon>
        <taxon>Bacilli</taxon>
        <taxon>Bacillales</taxon>
        <taxon>Sporolactobacillaceae</taxon>
        <taxon>Scopulibacillus</taxon>
    </lineage>
</organism>
<evidence type="ECO:0000313" key="2">
    <source>
        <dbReference type="EMBL" id="MFC7393591.1"/>
    </source>
</evidence>
<name>A0ABW2PZ88_9BACL</name>
<dbReference type="EMBL" id="JBHTCO010000014">
    <property type="protein sequence ID" value="MFC7393591.1"/>
    <property type="molecule type" value="Genomic_DNA"/>
</dbReference>
<feature type="domain" description="PepSY" evidence="1">
    <location>
        <begin position="29"/>
        <end position="98"/>
    </location>
</feature>
<dbReference type="Proteomes" id="UP001596505">
    <property type="component" value="Unassembled WGS sequence"/>
</dbReference>